<dbReference type="InterPro" id="IPR029058">
    <property type="entry name" value="AB_hydrolase_fold"/>
</dbReference>
<dbReference type="EMBL" id="JNHI01000045">
    <property type="protein sequence ID" value="KDS26364.1"/>
    <property type="molecule type" value="Genomic_DNA"/>
</dbReference>
<comment type="caution">
    <text evidence="1">The sequence shown here is derived from an EMBL/GenBank/DDBJ whole genome shotgun (WGS) entry which is preliminary data.</text>
</comment>
<accession>A0A078QSV0</accession>
<protein>
    <recommendedName>
        <fullName evidence="3">Alpha/beta hydrolase</fullName>
    </recommendedName>
</protein>
<reference evidence="1 2" key="1">
    <citation type="submission" date="2014-04" db="EMBL/GenBank/DDBJ databases">
        <authorList>
            <person name="Sears C."/>
            <person name="Carroll K."/>
            <person name="Sack B.R."/>
            <person name="Qadri F."/>
            <person name="Myers L.L."/>
            <person name="Chung G.-T."/>
            <person name="Escheverria P."/>
            <person name="Fraser C.M."/>
            <person name="Sadzewicz L."/>
            <person name="Shefchek K.A."/>
            <person name="Tallon L."/>
            <person name="Das S.P."/>
            <person name="Daugherty S."/>
            <person name="Mongodin E.F."/>
        </authorList>
    </citation>
    <scope>NUCLEOTIDE SEQUENCE [LARGE SCALE GENOMIC DNA]</scope>
    <source>
        <strain evidence="2">3775 SL(B) 10 (iv)</strain>
    </source>
</reference>
<evidence type="ECO:0008006" key="3">
    <source>
        <dbReference type="Google" id="ProtNLM"/>
    </source>
</evidence>
<gene>
    <name evidence="1" type="ORF">M097_4157</name>
</gene>
<evidence type="ECO:0000313" key="1">
    <source>
        <dbReference type="EMBL" id="KDS26364.1"/>
    </source>
</evidence>
<evidence type="ECO:0000313" key="2">
    <source>
        <dbReference type="Proteomes" id="UP000028134"/>
    </source>
</evidence>
<dbReference type="PATRIC" id="fig|1339350.3.peg.3959"/>
<proteinExistence type="predicted"/>
<name>A0A078QSV0_PHOVU</name>
<dbReference type="AlphaFoldDB" id="A0A078QSV0"/>
<sequence length="474" mass="53507">MVAQHNMEEISILEDEAFRQRMAELDVAQIWVCPSFNHGFDFTDGAWETLDGLLADLAEESGYKELSTAPLIAIGHSAAASWPYYLAAYKPERTLACISVSGQWPYHRDRWLCPDIWGERNINKIPCLETMGEYESAHTWSNEGLKERKEHPLLPLSMLACPAEGHFAYTPEKAQYIALYIKKAMHYGHVDPTKEGWLMERWKKNEKPSCIPAPVNQFKGDPAQAFWFFDREMIEATLAYQSRYYDMKPQLVSVSQNGKTVSQQNTHLQVHPAFIPQEDGITFQLTPVFLDTVPGESPRLSNWTDLPVGASIGHAGKAPVLQMITGPVVLVDSVTFRIQWNRGTLWTDKKSDIVFSITHPGDEEYKPAVQQAQMIIPVKNTEGQQQYIKFATLPDIKRGTKYVSLSAVSSCGLPVDFYVESGPAYVDGNRLILTAIPPKTTYPVKVTVIAWQYGKNSDPKIKTAEPVKQTFYIR</sequence>
<organism evidence="1 2">
    <name type="scientific">Phocaeicola vulgatus str. 3775 SL</name>
    <name type="common">B</name>
    <name type="synonym">iv</name>
    <dbReference type="NCBI Taxonomy" id="1339350"/>
    <lineage>
        <taxon>Bacteria</taxon>
        <taxon>Pseudomonadati</taxon>
        <taxon>Bacteroidota</taxon>
        <taxon>Bacteroidia</taxon>
        <taxon>Bacteroidales</taxon>
        <taxon>Bacteroidaceae</taxon>
        <taxon>Phocaeicola</taxon>
    </lineage>
</organism>
<dbReference type="Proteomes" id="UP000028134">
    <property type="component" value="Unassembled WGS sequence"/>
</dbReference>
<dbReference type="SUPFAM" id="SSF53474">
    <property type="entry name" value="alpha/beta-Hydrolases"/>
    <property type="match status" value="1"/>
</dbReference>